<comment type="caution">
    <text evidence="2">The sequence shown here is derived from an EMBL/GenBank/DDBJ whole genome shotgun (WGS) entry which is preliminary data.</text>
</comment>
<feature type="signal peptide" evidence="1">
    <location>
        <begin position="1"/>
        <end position="19"/>
    </location>
</feature>
<evidence type="ECO:0000256" key="1">
    <source>
        <dbReference type="SAM" id="SignalP"/>
    </source>
</evidence>
<evidence type="ECO:0000313" key="3">
    <source>
        <dbReference type="Proteomes" id="UP001501410"/>
    </source>
</evidence>
<evidence type="ECO:0008006" key="4">
    <source>
        <dbReference type="Google" id="ProtNLM"/>
    </source>
</evidence>
<dbReference type="EMBL" id="BAABEZ010000022">
    <property type="protein sequence ID" value="GAA4453598.1"/>
    <property type="molecule type" value="Genomic_DNA"/>
</dbReference>
<organism evidence="2 3">
    <name type="scientific">Rurimicrobium arvi</name>
    <dbReference type="NCBI Taxonomy" id="2049916"/>
    <lineage>
        <taxon>Bacteria</taxon>
        <taxon>Pseudomonadati</taxon>
        <taxon>Bacteroidota</taxon>
        <taxon>Chitinophagia</taxon>
        <taxon>Chitinophagales</taxon>
        <taxon>Chitinophagaceae</taxon>
        <taxon>Rurimicrobium</taxon>
    </lineage>
</organism>
<proteinExistence type="predicted"/>
<protein>
    <recommendedName>
        <fullName evidence="4">Porin</fullName>
    </recommendedName>
</protein>
<feature type="chain" id="PRO_5046060989" description="Porin" evidence="1">
    <location>
        <begin position="20"/>
        <end position="442"/>
    </location>
</feature>
<gene>
    <name evidence="2" type="ORF">GCM10023092_14190</name>
</gene>
<dbReference type="Proteomes" id="UP001501410">
    <property type="component" value="Unassembled WGS sequence"/>
</dbReference>
<reference evidence="3" key="1">
    <citation type="journal article" date="2019" name="Int. J. Syst. Evol. Microbiol.">
        <title>The Global Catalogue of Microorganisms (GCM) 10K type strain sequencing project: providing services to taxonomists for standard genome sequencing and annotation.</title>
        <authorList>
            <consortium name="The Broad Institute Genomics Platform"/>
            <consortium name="The Broad Institute Genome Sequencing Center for Infectious Disease"/>
            <person name="Wu L."/>
            <person name="Ma J."/>
        </authorList>
    </citation>
    <scope>NUCLEOTIDE SEQUENCE [LARGE SCALE GENOMIC DNA]</scope>
    <source>
        <strain evidence="3">JCM 31921</strain>
    </source>
</reference>
<sequence length="442" mass="48618">MKNTFLLICLLAGTFSLSAQNFKDGKLFLNEDGSRYLKITLNNQIWMRYNQNNPGSTVNGEPRNNTADVGIRRSRMQLFGPVAYRSFFYVQIGINNFNALSDRKAGFFLHDAVVDYEFIPRALSIGGGLGGWSGVSRFASSSTSSVMGLDLPLYQEATNDVTDQFLRKLEVYAKGKIGHLDYRIIVAEPMAIQKSANYIANPAAFNTLTTVSNFNTAAPQAQVQGYFQYQFFDEESNQTPYTTGTYLGAKKVFNIGAGFLNQEKAMRRLADNGTDTVVSALRLLAVDVFYDAPLNQTKGTALSAYASVSSYDYGKNYVRNAAPMNPANGSQLPGVLNGGGNGVPLFGTGTNFYFQGGYKFRNKLLGKMGTLLPYVSVQYSKLEKLADPVAYYDCGVNWLISGHNSKISLALQSRPVFEANGAGEYVKTVRKNDIVLQYQVGF</sequence>
<dbReference type="RefSeq" id="WP_344824572.1">
    <property type="nucleotide sequence ID" value="NZ_BAABEZ010000022.1"/>
</dbReference>
<keyword evidence="1" id="KW-0732">Signal</keyword>
<evidence type="ECO:0000313" key="2">
    <source>
        <dbReference type="EMBL" id="GAA4453598.1"/>
    </source>
</evidence>
<accession>A0ABP8MP80</accession>
<keyword evidence="3" id="KW-1185">Reference proteome</keyword>
<name>A0ABP8MP80_9BACT</name>